<feature type="transmembrane region" description="Helical" evidence="14">
    <location>
        <begin position="183"/>
        <end position="208"/>
    </location>
</feature>
<evidence type="ECO:0000256" key="13">
    <source>
        <dbReference type="ARBA" id="ARBA00093457"/>
    </source>
</evidence>
<dbReference type="AlphaFoldDB" id="A0A2S5B5M9"/>
<evidence type="ECO:0000256" key="4">
    <source>
        <dbReference type="ARBA" id="ARBA00015561"/>
    </source>
</evidence>
<comment type="caution">
    <text evidence="16">The sequence shown here is derived from an EMBL/GenBank/DDBJ whole genome shotgun (WGS) entry which is preliminary data.</text>
</comment>
<feature type="transmembrane region" description="Helical" evidence="14">
    <location>
        <begin position="448"/>
        <end position="467"/>
    </location>
</feature>
<keyword evidence="9 14" id="KW-1133">Transmembrane helix</keyword>
<evidence type="ECO:0000256" key="10">
    <source>
        <dbReference type="ARBA" id="ARBA00023136"/>
    </source>
</evidence>
<comment type="function">
    <text evidence="11 14">Dol-P-Man:Man(5)GlcNAc(2)-PP-Dol alpha-1,3-mannosyltransferase that operates in the biosynthetic pathway of dolichol-linked oligosaccharides, the glycan precursors employed in protein asparagine (N)-glycosylation. The assembly of dolichol-linked oligosaccharides begins on the cytosolic side of the endoplasmic reticulum membrane and finishes in its lumen. The sequential addition of sugars to dolichol pyrophosphate produces dolichol-linked oligosaccharides containing fourteen sugars, including two GlcNAcs, nine mannoses and three glucoses. Once assembled, the oligosaccharide is transferred from the lipid to nascent proteins by oligosaccharyltransferases. In the lumen of the endoplasmic reticulum, adds the first dolichyl beta-D-mannosyl phosphate derived mannose in an alpha-1,3 linkage to Man(5)GlcNAc(2)-PP-dolichol to produce Man(6)GlcNAc(2)-PP-dolichol.</text>
</comment>
<sequence length="504" mass="56197">MFAVPPPPSQDGPAARSDRSSRFTDLDSAAPAVATVQKSDSLAQFLWNNPTAVLTDHDRCFDLVAAAVLAGETVLCAAVVRYIPYTEIDFSTYLQQAQAFLDGERDYAMLKGESGPANYPALHIYLYSALSWLTDRGKHLERAQWAFAGVYLATLAVVLFGVYRRNRRIPPYVLPLLSISKRLHSIYMLRMFNDCVVMLLVYAALLLYMIPAPSISSSDPQAGRVAKRRVEQRWLLGTALLSCALSIKMSTLLFLPALFYLVFVHFSPLALLQHVLVLLTTQVLLAAPFLSTAEYRSRYLAQAFDFGRAFEWEFTVNWRWLGEEAFVNPSWPQFLLGAHAVGLLVWGSKWAEEDGGMERLLRRAVAKPTARPAMGKALASSRIATMFFCANLTGVVCARSLHPQFYAWFAHSLVWMCWGTSCAFEPMHCLVIISLVEYGFSVWPSTVNSSLGLVLSLVILLFGVYYGDSIRSNGTAPPTPAADRPEDIVVPPERSRRSDEKKRN</sequence>
<dbReference type="GO" id="GO:0052925">
    <property type="term" value="F:dol-P-Man:Man(5)GlcNAc(2)-PP-Dol alpha-1,3-mannosyltransferase activity"/>
    <property type="evidence" value="ECO:0007669"/>
    <property type="project" value="UniProtKB-EC"/>
</dbReference>
<dbReference type="UniPathway" id="UPA00378"/>
<feature type="transmembrane region" description="Helical" evidence="14">
    <location>
        <begin position="234"/>
        <end position="263"/>
    </location>
</feature>
<dbReference type="Pfam" id="PF05208">
    <property type="entry name" value="ALG3"/>
    <property type="match status" value="1"/>
</dbReference>
<feature type="compositionally biased region" description="Pro residues" evidence="15">
    <location>
        <begin position="1"/>
        <end position="10"/>
    </location>
</feature>
<dbReference type="EMBL" id="PJQD01000059">
    <property type="protein sequence ID" value="POY72077.1"/>
    <property type="molecule type" value="Genomic_DNA"/>
</dbReference>
<feature type="region of interest" description="Disordered" evidence="15">
    <location>
        <begin position="1"/>
        <end position="21"/>
    </location>
</feature>
<evidence type="ECO:0000256" key="5">
    <source>
        <dbReference type="ARBA" id="ARBA00022676"/>
    </source>
</evidence>
<keyword evidence="6 14" id="KW-0808">Transferase</keyword>
<evidence type="ECO:0000256" key="3">
    <source>
        <dbReference type="ARBA" id="ARBA00011964"/>
    </source>
</evidence>
<dbReference type="GO" id="GO:0005789">
    <property type="term" value="C:endoplasmic reticulum membrane"/>
    <property type="evidence" value="ECO:0007669"/>
    <property type="project" value="UniProtKB-SubCell"/>
</dbReference>
<feature type="compositionally biased region" description="Basic and acidic residues" evidence="15">
    <location>
        <begin position="483"/>
        <end position="504"/>
    </location>
</feature>
<evidence type="ECO:0000256" key="14">
    <source>
        <dbReference type="RuleBase" id="RU364047"/>
    </source>
</evidence>
<proteinExistence type="inferred from homology"/>
<evidence type="ECO:0000256" key="15">
    <source>
        <dbReference type="SAM" id="MobiDB-lite"/>
    </source>
</evidence>
<dbReference type="Proteomes" id="UP000237144">
    <property type="component" value="Unassembled WGS sequence"/>
</dbReference>
<organism evidence="16 17">
    <name type="scientific">Rhodotorula taiwanensis</name>
    <dbReference type="NCBI Taxonomy" id="741276"/>
    <lineage>
        <taxon>Eukaryota</taxon>
        <taxon>Fungi</taxon>
        <taxon>Dikarya</taxon>
        <taxon>Basidiomycota</taxon>
        <taxon>Pucciniomycotina</taxon>
        <taxon>Microbotryomycetes</taxon>
        <taxon>Sporidiobolales</taxon>
        <taxon>Sporidiobolaceae</taxon>
        <taxon>Rhodotorula</taxon>
    </lineage>
</organism>
<comment type="catalytic activity">
    <reaction evidence="12 14">
        <text>an alpha-D-Man-(1-&gt;2)-alpha-D-Man-(1-&gt;2)-alpha-D-Man-(1-&gt;3)-[alpha-D-Man-(1-&gt;6)]-beta-D-Man-(1-&gt;4)-beta-D-GlcNAc-(1-&gt;4)-alpha-D-GlcNAc-diphospho-di-trans,poly-cis-dolichol + a di-trans,poly-cis-dolichyl beta-D-mannosyl phosphate = an alpha-D-Man-(1-&gt;2)-alpha-D-Man-(1-&gt;2)-alpha-D-Man-(1-&gt;3)-[alpha-D-Man-(1-&gt;3)-alpha-D-Man-(1-&gt;6)]-beta-D-Man-(1-&gt;4)-beta-D-GlcNAc-(1-&gt;4)-alpha-D-GlcNAc-diphospho-di-trans,poly-cis-dolichol + a di-trans,poly-cis-dolichyl phosphate + H(+)</text>
        <dbReference type="Rhea" id="RHEA:29527"/>
        <dbReference type="Rhea" id="RHEA-COMP:19498"/>
        <dbReference type="Rhea" id="RHEA-COMP:19501"/>
        <dbReference type="Rhea" id="RHEA-COMP:19516"/>
        <dbReference type="Rhea" id="RHEA-COMP:19517"/>
        <dbReference type="ChEBI" id="CHEBI:15378"/>
        <dbReference type="ChEBI" id="CHEBI:57683"/>
        <dbReference type="ChEBI" id="CHEBI:58211"/>
        <dbReference type="ChEBI" id="CHEBI:132515"/>
        <dbReference type="ChEBI" id="CHEBI:132516"/>
        <dbReference type="EC" id="2.4.1.258"/>
    </reaction>
    <physiologicalReaction direction="left-to-right" evidence="12 14">
        <dbReference type="Rhea" id="RHEA:29528"/>
    </physiologicalReaction>
</comment>
<comment type="subcellular location">
    <subcellularLocation>
        <location evidence="1 14">Endoplasmic reticulum membrane</location>
        <topology evidence="1 14">Multi-pass membrane protein</topology>
    </subcellularLocation>
</comment>
<feature type="transmembrane region" description="Helical" evidence="14">
    <location>
        <begin position="269"/>
        <end position="290"/>
    </location>
</feature>
<dbReference type="STRING" id="741276.A0A2S5B5M9"/>
<evidence type="ECO:0000256" key="9">
    <source>
        <dbReference type="ARBA" id="ARBA00022989"/>
    </source>
</evidence>
<dbReference type="EC" id="2.4.1.258" evidence="3 14"/>
<evidence type="ECO:0000313" key="16">
    <source>
        <dbReference type="EMBL" id="POY72077.1"/>
    </source>
</evidence>
<evidence type="ECO:0000256" key="2">
    <source>
        <dbReference type="ARBA" id="ARBA00004922"/>
    </source>
</evidence>
<feature type="transmembrane region" description="Helical" evidence="14">
    <location>
        <begin position="413"/>
        <end position="436"/>
    </location>
</feature>
<accession>A0A2S5B5M9</accession>
<evidence type="ECO:0000256" key="1">
    <source>
        <dbReference type="ARBA" id="ARBA00004477"/>
    </source>
</evidence>
<evidence type="ECO:0000256" key="7">
    <source>
        <dbReference type="ARBA" id="ARBA00022692"/>
    </source>
</evidence>
<keyword evidence="8 14" id="KW-0256">Endoplasmic reticulum</keyword>
<keyword evidence="7 14" id="KW-0812">Transmembrane</keyword>
<comment type="pathway">
    <text evidence="2 14">Protein modification; protein glycosylation.</text>
</comment>
<feature type="transmembrane region" description="Helical" evidence="14">
    <location>
        <begin position="145"/>
        <end position="163"/>
    </location>
</feature>
<protein>
    <recommendedName>
        <fullName evidence="4 14">Dol-P-Man:Man(5)GlcNAc(2)-PP-Dol alpha-1,3-mannosyltransferase</fullName>
        <ecNumber evidence="3 14">2.4.1.258</ecNumber>
    </recommendedName>
    <alternativeName>
        <fullName evidence="14">Dol-P-Man-dependent alpha(1-3)-mannosyltransferase</fullName>
    </alternativeName>
</protein>
<keyword evidence="17" id="KW-1185">Reference proteome</keyword>
<evidence type="ECO:0000256" key="11">
    <source>
        <dbReference type="ARBA" id="ARBA00044743"/>
    </source>
</evidence>
<dbReference type="OrthoDB" id="20028at2759"/>
<feature type="region of interest" description="Disordered" evidence="15">
    <location>
        <begin position="474"/>
        <end position="504"/>
    </location>
</feature>
<dbReference type="PANTHER" id="PTHR12646:SF0">
    <property type="entry name" value="DOL-P-MAN:MAN(5)GLCNAC(2)-PP-DOL ALPHA-1,3-MANNOSYLTRANSFERASE"/>
    <property type="match status" value="1"/>
</dbReference>
<evidence type="ECO:0000313" key="17">
    <source>
        <dbReference type="Proteomes" id="UP000237144"/>
    </source>
</evidence>
<evidence type="ECO:0000256" key="8">
    <source>
        <dbReference type="ARBA" id="ARBA00022824"/>
    </source>
</evidence>
<dbReference type="PANTHER" id="PTHR12646">
    <property type="entry name" value="NOT56 - RELATED"/>
    <property type="match status" value="1"/>
</dbReference>
<gene>
    <name evidence="16" type="ORF">BMF94_4884</name>
</gene>
<name>A0A2S5B5M9_9BASI</name>
<keyword evidence="10 14" id="KW-0472">Membrane</keyword>
<evidence type="ECO:0000256" key="6">
    <source>
        <dbReference type="ARBA" id="ARBA00022679"/>
    </source>
</evidence>
<evidence type="ECO:0000256" key="12">
    <source>
        <dbReference type="ARBA" id="ARBA00049506"/>
    </source>
</evidence>
<comment type="similarity">
    <text evidence="13">Belongs to the glycosyltransferase ALG3 family.</text>
</comment>
<dbReference type="InterPro" id="IPR007873">
    <property type="entry name" value="Glycosyltransferase_ALG3"/>
</dbReference>
<keyword evidence="5 14" id="KW-0328">Glycosyltransferase</keyword>
<reference evidence="16 17" key="1">
    <citation type="journal article" date="2018" name="Front. Microbiol.">
        <title>Prospects for Fungal Bioremediation of Acidic Radioactive Waste Sites: Characterization and Genome Sequence of Rhodotorula taiwanensis MD1149.</title>
        <authorList>
            <person name="Tkavc R."/>
            <person name="Matrosova V.Y."/>
            <person name="Grichenko O.E."/>
            <person name="Gostincar C."/>
            <person name="Volpe R.P."/>
            <person name="Klimenkova P."/>
            <person name="Gaidamakova E.K."/>
            <person name="Zhou C.E."/>
            <person name="Stewart B.J."/>
            <person name="Lyman M.G."/>
            <person name="Malfatti S.A."/>
            <person name="Rubinfeld B."/>
            <person name="Courtot M."/>
            <person name="Singh J."/>
            <person name="Dalgard C.L."/>
            <person name="Hamilton T."/>
            <person name="Frey K.G."/>
            <person name="Gunde-Cimerman N."/>
            <person name="Dugan L."/>
            <person name="Daly M.J."/>
        </authorList>
    </citation>
    <scope>NUCLEOTIDE SEQUENCE [LARGE SCALE GENOMIC DNA]</scope>
    <source>
        <strain evidence="16 17">MD1149</strain>
    </source>
</reference>